<proteinExistence type="predicted"/>
<evidence type="ECO:0000313" key="2">
    <source>
        <dbReference type="Proteomes" id="UP001429580"/>
    </source>
</evidence>
<accession>A0ABX0V3S8</accession>
<reference evidence="1 2" key="1">
    <citation type="submission" date="2020-03" db="EMBL/GenBank/DDBJ databases">
        <title>Genomic Encyclopedia of Type Strains, Phase IV (KMG-IV): sequencing the most valuable type-strain genomes for metagenomic binning, comparative biology and taxonomic classification.</title>
        <authorList>
            <person name="Goeker M."/>
        </authorList>
    </citation>
    <scope>NUCLEOTIDE SEQUENCE [LARGE SCALE GENOMIC DNA]</scope>
    <source>
        <strain evidence="1 2">DSM 103870</strain>
    </source>
</reference>
<dbReference type="Gene3D" id="1.20.1600.10">
    <property type="entry name" value="Outer membrane efflux proteins (OEP)"/>
    <property type="match status" value="2"/>
</dbReference>
<dbReference type="EMBL" id="JAASQI010000006">
    <property type="protein sequence ID" value="NIJ58749.1"/>
    <property type="molecule type" value="Genomic_DNA"/>
</dbReference>
<organism evidence="1 2">
    <name type="scientific">Pseudochelatococcus lubricantis</name>
    <dbReference type="NCBI Taxonomy" id="1538102"/>
    <lineage>
        <taxon>Bacteria</taxon>
        <taxon>Pseudomonadati</taxon>
        <taxon>Pseudomonadota</taxon>
        <taxon>Alphaproteobacteria</taxon>
        <taxon>Hyphomicrobiales</taxon>
        <taxon>Chelatococcaceae</taxon>
        <taxon>Pseudochelatococcus</taxon>
    </lineage>
</organism>
<comment type="caution">
    <text evidence="1">The sequence shown here is derived from an EMBL/GenBank/DDBJ whole genome shotgun (WGS) entry which is preliminary data.</text>
</comment>
<dbReference type="SUPFAM" id="SSF56954">
    <property type="entry name" value="Outer membrane efflux proteins (OEP)"/>
    <property type="match status" value="1"/>
</dbReference>
<evidence type="ECO:0000313" key="1">
    <source>
        <dbReference type="EMBL" id="NIJ58749.1"/>
    </source>
</evidence>
<name>A0ABX0V3S8_9HYPH</name>
<sequence>MGIAIPSAGLTACSHVPPYQRPGLALSATYSSGDRKDASVSTTWWQAFNGRELKALEQRGLGDTSTYLTVLNTQRTLFQAEEAYLLVRLQQLQAAVNLFRALGGGFARDRGVAVRQSHPAPPLRAASEPM</sequence>
<gene>
    <name evidence="1" type="ORF">FHS82_002604</name>
</gene>
<dbReference type="Proteomes" id="UP001429580">
    <property type="component" value="Unassembled WGS sequence"/>
</dbReference>
<keyword evidence="2" id="KW-1185">Reference proteome</keyword>
<dbReference type="RefSeq" id="WP_166953476.1">
    <property type="nucleotide sequence ID" value="NZ_JAASQI010000006.1"/>
</dbReference>
<protein>
    <submittedName>
        <fullName evidence="1">Outer membrane protein TolC</fullName>
    </submittedName>
</protein>